<protein>
    <submittedName>
        <fullName evidence="2">Uncharacterized protein</fullName>
    </submittedName>
</protein>
<dbReference type="RefSeq" id="WP_204201666.1">
    <property type="nucleotide sequence ID" value="NZ_JAFELM010000008.1"/>
</dbReference>
<proteinExistence type="predicted"/>
<name>A0ABS2DCT5_9BACI</name>
<dbReference type="Proteomes" id="UP001518925">
    <property type="component" value="Unassembled WGS sequence"/>
</dbReference>
<feature type="transmembrane region" description="Helical" evidence="1">
    <location>
        <begin position="26"/>
        <end position="46"/>
    </location>
</feature>
<keyword evidence="3" id="KW-1185">Reference proteome</keyword>
<comment type="caution">
    <text evidence="2">The sequence shown here is derived from an EMBL/GenBank/DDBJ whole genome shotgun (WGS) entry which is preliminary data.</text>
</comment>
<gene>
    <name evidence="2" type="ORF">JR050_01080</name>
</gene>
<dbReference type="EMBL" id="JAFELM010000008">
    <property type="protein sequence ID" value="MBM6616276.1"/>
    <property type="molecule type" value="Genomic_DNA"/>
</dbReference>
<organism evidence="2 3">
    <name type="scientific">Bacillus suaedaesalsae</name>
    <dbReference type="NCBI Taxonomy" id="2810349"/>
    <lineage>
        <taxon>Bacteria</taxon>
        <taxon>Bacillati</taxon>
        <taxon>Bacillota</taxon>
        <taxon>Bacilli</taxon>
        <taxon>Bacillales</taxon>
        <taxon>Bacillaceae</taxon>
        <taxon>Bacillus</taxon>
    </lineage>
</organism>
<evidence type="ECO:0000256" key="1">
    <source>
        <dbReference type="SAM" id="Phobius"/>
    </source>
</evidence>
<keyword evidence="1" id="KW-1133">Transmembrane helix</keyword>
<keyword evidence="1" id="KW-0472">Membrane</keyword>
<keyword evidence="1" id="KW-0812">Transmembrane</keyword>
<evidence type="ECO:0000313" key="3">
    <source>
        <dbReference type="Proteomes" id="UP001518925"/>
    </source>
</evidence>
<sequence>MSIFILIHLLIGIAIFQLRGKLPRPIITFGVVFLAMSLFYFGSILINL</sequence>
<reference evidence="2 3" key="1">
    <citation type="submission" date="2021-02" db="EMBL/GenBank/DDBJ databases">
        <title>Bacillus sp. RD4P76, an endophyte from a halophyte.</title>
        <authorList>
            <person name="Sun J.-Q."/>
        </authorList>
    </citation>
    <scope>NUCLEOTIDE SEQUENCE [LARGE SCALE GENOMIC DNA]</scope>
    <source>
        <strain evidence="2 3">RD4P76</strain>
    </source>
</reference>
<evidence type="ECO:0000313" key="2">
    <source>
        <dbReference type="EMBL" id="MBM6616276.1"/>
    </source>
</evidence>
<accession>A0ABS2DCT5</accession>